<dbReference type="InterPro" id="IPR024705">
    <property type="entry name" value="Ssp411"/>
</dbReference>
<dbReference type="PANTHER" id="PTHR42899:SF1">
    <property type="entry name" value="SPERMATOGENESIS-ASSOCIATED PROTEIN 20"/>
    <property type="match status" value="1"/>
</dbReference>
<accession>K2NQU4</accession>
<dbReference type="InterPro" id="IPR008928">
    <property type="entry name" value="6-hairpin_glycosidase_sf"/>
</dbReference>
<organism evidence="2 3">
    <name type="scientific">Nitratireductor indicus C115</name>
    <dbReference type="NCBI Taxonomy" id="1231190"/>
    <lineage>
        <taxon>Bacteria</taxon>
        <taxon>Pseudomonadati</taxon>
        <taxon>Pseudomonadota</taxon>
        <taxon>Alphaproteobacteria</taxon>
        <taxon>Hyphomicrobiales</taxon>
        <taxon>Phyllobacteriaceae</taxon>
        <taxon>Nitratireductor</taxon>
    </lineage>
</organism>
<dbReference type="PATRIC" id="fig|1231190.3.peg.2923"/>
<dbReference type="PANTHER" id="PTHR42899">
    <property type="entry name" value="SPERMATOGENESIS-ASSOCIATED PROTEIN 20"/>
    <property type="match status" value="1"/>
</dbReference>
<dbReference type="AlphaFoldDB" id="K2NQU4"/>
<comment type="caution">
    <text evidence="2">The sequence shown here is derived from an EMBL/GenBank/DDBJ whole genome shotgun (WGS) entry which is preliminary data.</text>
</comment>
<name>K2NQU4_9HYPH</name>
<proteinExistence type="predicted"/>
<dbReference type="InterPro" id="IPR004879">
    <property type="entry name" value="Ssp411-like_TRX"/>
</dbReference>
<evidence type="ECO:0000313" key="2">
    <source>
        <dbReference type="EMBL" id="EKF41750.1"/>
    </source>
</evidence>
<reference evidence="2 3" key="1">
    <citation type="journal article" date="2012" name="J. Bacteriol.">
        <title>Genome Sequence of Nitratireductor indicus Type Strain C115.</title>
        <authorList>
            <person name="Lai Q."/>
            <person name="Li G."/>
            <person name="Yu Z."/>
            <person name="Shao Z."/>
        </authorList>
    </citation>
    <scope>NUCLEOTIDE SEQUENCE [LARGE SCALE GENOMIC DNA]</scope>
    <source>
        <strain evidence="2 3">C115</strain>
    </source>
</reference>
<dbReference type="Gene3D" id="3.40.30.10">
    <property type="entry name" value="Glutaredoxin"/>
    <property type="match status" value="1"/>
</dbReference>
<dbReference type="InterPro" id="IPR036249">
    <property type="entry name" value="Thioredoxin-like_sf"/>
</dbReference>
<dbReference type="Proteomes" id="UP000007374">
    <property type="component" value="Unassembled WGS sequence"/>
</dbReference>
<gene>
    <name evidence="2" type="ORF">NA8A_14074</name>
</gene>
<evidence type="ECO:0000259" key="1">
    <source>
        <dbReference type="Pfam" id="PF03190"/>
    </source>
</evidence>
<keyword evidence="3" id="KW-1185">Reference proteome</keyword>
<dbReference type="STRING" id="721133.SAMN05216176_109132"/>
<feature type="domain" description="Spermatogenesis-associated protein 20-like TRX" evidence="1">
    <location>
        <begin position="8"/>
        <end position="168"/>
    </location>
</feature>
<dbReference type="Pfam" id="PF03190">
    <property type="entry name" value="Thioredox_DsbH"/>
    <property type="match status" value="1"/>
</dbReference>
<dbReference type="SUPFAM" id="SSF52833">
    <property type="entry name" value="Thioredoxin-like"/>
    <property type="match status" value="1"/>
</dbReference>
<dbReference type="SUPFAM" id="SSF48208">
    <property type="entry name" value="Six-hairpin glycosidases"/>
    <property type="match status" value="1"/>
</dbReference>
<dbReference type="InterPro" id="IPR012341">
    <property type="entry name" value="6hp_glycosidase-like_sf"/>
</dbReference>
<sequence length="673" mass="75097">MPVLPEKNLLGEETSPYLLQHKDNPVHWRPWSKAALDEARELNRPILLSVGYAACHWCHVMAHESFENDQVADVMNRLFVNIKVDREERPEIDQIYMAALSATGEQGGWPLTMFLSPDGKPFWGGTYFPPQQRYGRPGFIEVLNAVHTAWLEKNRDLSGSAERLHDHVKARLSPPSAEGFDPQSAVTDLAERIHGMIDQDMGGLRGAPKFPNMPFIQILWLSWLQTGNQSHRDSVITSLKRMLSGGIYDHVGGGLARYSTDANWLVPHFEKMLYDNAQLLRLLSWVFGETEDELFRIRIEEVINFLLRDMRVNGGAFASSLDADSEGAEGKAYLWSRLQIEAVLGSRTEAFLSTFELTKPDDWHGDPVLHRLAHPEFQGTDTENALRNDLNALLSTRAGRIQPGRDDKVLVDWNGLAIAAIANCARQFQRQDWLDAAKAAFHFVCESMESRRLPHSIRLGKRLFPALSSDYAAMISAATALYQATRKRGFLDQASEWFETLKSWNADEENAGFYLTSSDASDVPLRIRGDVDEAMPSATALIIEAMCGLAALSGDDKVEEYLSIITERALGRTRSQAYGQAGIIFSAVLAASPMKLAMVEAEEEDLFVPVANRILDPRRWDEAFHVGEPPIHLPGGVSVPTEAPAAYLCMGRTCLPAIKEPAVLQRVLKEHGV</sequence>
<dbReference type="CDD" id="cd02955">
    <property type="entry name" value="SSP411"/>
    <property type="match status" value="1"/>
</dbReference>
<dbReference type="PIRSF" id="PIRSF006402">
    <property type="entry name" value="UCP006402_thioredoxin"/>
    <property type="match status" value="1"/>
</dbReference>
<dbReference type="eggNOG" id="COG1331">
    <property type="taxonomic scope" value="Bacteria"/>
</dbReference>
<dbReference type="Gene3D" id="1.50.10.10">
    <property type="match status" value="1"/>
</dbReference>
<dbReference type="RefSeq" id="WP_009450991.1">
    <property type="nucleotide sequence ID" value="NZ_AMSI01000009.1"/>
</dbReference>
<evidence type="ECO:0000313" key="3">
    <source>
        <dbReference type="Proteomes" id="UP000007374"/>
    </source>
</evidence>
<dbReference type="EMBL" id="AMSI01000009">
    <property type="protein sequence ID" value="EKF41750.1"/>
    <property type="molecule type" value="Genomic_DNA"/>
</dbReference>
<dbReference type="GO" id="GO:0005975">
    <property type="term" value="P:carbohydrate metabolic process"/>
    <property type="evidence" value="ECO:0007669"/>
    <property type="project" value="InterPro"/>
</dbReference>
<protein>
    <recommendedName>
        <fullName evidence="1">Spermatogenesis-associated protein 20-like TRX domain-containing protein</fullName>
    </recommendedName>
</protein>